<dbReference type="PANTHER" id="PTHR30399:SF1">
    <property type="entry name" value="UTP PYROPHOSPHATASE"/>
    <property type="match status" value="1"/>
</dbReference>
<evidence type="ECO:0000313" key="2">
    <source>
        <dbReference type="EMBL" id="TVM14227.1"/>
    </source>
</evidence>
<dbReference type="RefSeq" id="WP_144304553.1">
    <property type="nucleotide sequence ID" value="NZ_QMIE01000026.1"/>
</dbReference>
<keyword evidence="2" id="KW-0378">Hydrolase</keyword>
<dbReference type="AlphaFoldDB" id="A0A7M3MA43"/>
<dbReference type="Pfam" id="PF01863">
    <property type="entry name" value="YgjP-like"/>
    <property type="match status" value="1"/>
</dbReference>
<proteinExistence type="predicted"/>
<gene>
    <name evidence="2" type="ORF">DPQ33_17695</name>
</gene>
<reference evidence="2 3" key="1">
    <citation type="submission" date="2018-06" db="EMBL/GenBank/DDBJ databases">
        <title>Complete genome of Desulfovibrio indonesiensis P37SLT.</title>
        <authorList>
            <person name="Crispim J.S."/>
            <person name="Vidigal P.M.P."/>
            <person name="Silva L.C.F."/>
            <person name="Laguardia C.N."/>
            <person name="Araujo L.C."/>
            <person name="Dias R.S."/>
            <person name="Sousa M.P."/>
            <person name="Paula S.O."/>
            <person name="Silva C."/>
        </authorList>
    </citation>
    <scope>NUCLEOTIDE SEQUENCE [LARGE SCALE GENOMIC DNA]</scope>
    <source>
        <strain evidence="2 3">P37SLT</strain>
    </source>
</reference>
<dbReference type="GO" id="GO:0016787">
    <property type="term" value="F:hydrolase activity"/>
    <property type="evidence" value="ECO:0007669"/>
    <property type="project" value="UniProtKB-KW"/>
</dbReference>
<evidence type="ECO:0000313" key="3">
    <source>
        <dbReference type="Proteomes" id="UP000448292"/>
    </source>
</evidence>
<organism evidence="2 3">
    <name type="scientific">Oceanidesulfovibrio indonesiensis</name>
    <dbReference type="NCBI Taxonomy" id="54767"/>
    <lineage>
        <taxon>Bacteria</taxon>
        <taxon>Pseudomonadati</taxon>
        <taxon>Thermodesulfobacteriota</taxon>
        <taxon>Desulfovibrionia</taxon>
        <taxon>Desulfovibrionales</taxon>
        <taxon>Desulfovibrionaceae</taxon>
        <taxon>Oceanidesulfovibrio</taxon>
    </lineage>
</organism>
<dbReference type="InterPro" id="IPR053136">
    <property type="entry name" value="UTP_pyrophosphatase-like"/>
</dbReference>
<comment type="caution">
    <text evidence="2">The sequence shown here is derived from an EMBL/GenBank/DDBJ whole genome shotgun (WGS) entry which is preliminary data.</text>
</comment>
<keyword evidence="3" id="KW-1185">Reference proteome</keyword>
<dbReference type="CDD" id="cd07344">
    <property type="entry name" value="M48_yhfN_like"/>
    <property type="match status" value="1"/>
</dbReference>
<dbReference type="Gene3D" id="3.30.2010.10">
    <property type="entry name" value="Metalloproteases ('zincins'), catalytic domain"/>
    <property type="match status" value="1"/>
</dbReference>
<evidence type="ECO:0000259" key="1">
    <source>
        <dbReference type="Pfam" id="PF01863"/>
    </source>
</evidence>
<protein>
    <submittedName>
        <fullName evidence="2">Metal-dependent hydrolase</fullName>
    </submittedName>
</protein>
<dbReference type="Proteomes" id="UP000448292">
    <property type="component" value="Unassembled WGS sequence"/>
</dbReference>
<dbReference type="InterPro" id="IPR002725">
    <property type="entry name" value="YgjP-like_metallopeptidase"/>
</dbReference>
<sequence>METNRTLMQTLSYGEERIRYQVCHVPDREGKVAIHVHPDGSVQVDAPMDAELAEIKAAVQKRARWVMGHIHKARELREHVLPREYVSGESHYYQGRRFQLKLVRNQDAKGSVKLHRGKLVVEADDVSSTRVRELLRGWYRDRARDYFARRLHASVSNISWLAEVPQWRLLTMKKQWGSCSPKGILLLNPHLVKAPRECIEYVLLHELCHMQEHNHSQRFYRLLTEQMPEWKSVKAKLDGMSELLLNE</sequence>
<accession>A0A7M3MA43</accession>
<dbReference type="PANTHER" id="PTHR30399">
    <property type="entry name" value="UNCHARACTERIZED PROTEIN YGJP"/>
    <property type="match status" value="1"/>
</dbReference>
<feature type="domain" description="YgjP-like metallopeptidase" evidence="1">
    <location>
        <begin position="31"/>
        <end position="238"/>
    </location>
</feature>
<dbReference type="OrthoDB" id="5321643at2"/>
<name>A0A7M3MA43_9BACT</name>
<dbReference type="EMBL" id="QMIE01000026">
    <property type="protein sequence ID" value="TVM14227.1"/>
    <property type="molecule type" value="Genomic_DNA"/>
</dbReference>